<protein>
    <submittedName>
        <fullName evidence="2">Histidine ammonia-lyase</fullName>
    </submittedName>
</protein>
<sequence>MLREPCTLDVPKLRLSEELVPIFLEQVSGPADVIAEEHVLARVAECREFVVNSLEGGRPVYGATTGFGPLVSFSGRAKLADQAENTLNHLTTGHGADLDPAVVRAALLARLWSLAQGRSGVSLSVVQALVAMLRTEFSPAVPRLGSVGASGDLVPLAHATETLRGNGYAYLGSTRMPAAQALRAAGLSPLVLDGRDALGLVNGTSLTAAAAGLAVVSVRRSLFAAQVLSAVMADVLGCSAGYLSEHLMTAFGHRHAGVVAERMRGLLAGSVPTGTRGLQEPYSIRCVPQLLGAASSSLDHVSSVVTDDLNGVSDNPLFFPEYGEVVHGGNFFGQPVAFAADLLTTVTVQMGNLAERQLDLMVDPHRNNGLPPMLATVPGEQHGLQGVQLVATATVADMRRTALPASVQSLPTNLHNQDVVPFGTQAALNALDHARSLRWLHGALAVALRQAVHVGGRRPTAPACAEVLDRLVELIPAVDPDRPLQADVAWAADLLDQITDDEDFGS</sequence>
<dbReference type="GO" id="GO:0016841">
    <property type="term" value="F:ammonia-lyase activity"/>
    <property type="evidence" value="ECO:0007669"/>
    <property type="project" value="InterPro"/>
</dbReference>
<dbReference type="Gene3D" id="1.10.275.10">
    <property type="entry name" value="Fumarase/aspartase (N-terminal domain)"/>
    <property type="match status" value="1"/>
</dbReference>
<dbReference type="PANTHER" id="PTHR10362">
    <property type="entry name" value="HISTIDINE AMMONIA-LYASE"/>
    <property type="match status" value="1"/>
</dbReference>
<reference evidence="3" key="1">
    <citation type="submission" date="2016-10" db="EMBL/GenBank/DDBJ databases">
        <authorList>
            <person name="Varghese N."/>
            <person name="Submissions S."/>
        </authorList>
    </citation>
    <scope>NUCLEOTIDE SEQUENCE [LARGE SCALE GENOMIC DNA]</scope>
    <source>
        <strain evidence="3">DSM 44232</strain>
    </source>
</reference>
<organism evidence="2 3">
    <name type="scientific">Lentzea waywayandensis</name>
    <dbReference type="NCBI Taxonomy" id="84724"/>
    <lineage>
        <taxon>Bacteria</taxon>
        <taxon>Bacillati</taxon>
        <taxon>Actinomycetota</taxon>
        <taxon>Actinomycetes</taxon>
        <taxon>Pseudonocardiales</taxon>
        <taxon>Pseudonocardiaceae</taxon>
        <taxon>Lentzea</taxon>
    </lineage>
</organism>
<dbReference type="Proteomes" id="UP000198583">
    <property type="component" value="Unassembled WGS sequence"/>
</dbReference>
<dbReference type="InterPro" id="IPR001106">
    <property type="entry name" value="Aromatic_Lyase"/>
</dbReference>
<name>A0A1I6FJV1_9PSEU</name>
<dbReference type="CDD" id="cd00332">
    <property type="entry name" value="PAL-HAL"/>
    <property type="match status" value="1"/>
</dbReference>
<dbReference type="InterPro" id="IPR008948">
    <property type="entry name" value="L-Aspartase-like"/>
</dbReference>
<evidence type="ECO:0000313" key="2">
    <source>
        <dbReference type="EMBL" id="SFR30154.1"/>
    </source>
</evidence>
<evidence type="ECO:0000313" key="3">
    <source>
        <dbReference type="Proteomes" id="UP000198583"/>
    </source>
</evidence>
<dbReference type="EMBL" id="FOYL01000030">
    <property type="protein sequence ID" value="SFR30154.1"/>
    <property type="molecule type" value="Genomic_DNA"/>
</dbReference>
<dbReference type="OrthoDB" id="9806955at2"/>
<dbReference type="SUPFAM" id="SSF48557">
    <property type="entry name" value="L-aspartase-like"/>
    <property type="match status" value="1"/>
</dbReference>
<dbReference type="InterPro" id="IPR022313">
    <property type="entry name" value="Phe/His_NH3-lyase_AS"/>
</dbReference>
<gene>
    <name evidence="2" type="ORF">SAMN04488564_1303</name>
</gene>
<dbReference type="AlphaFoldDB" id="A0A1I6FJV1"/>
<dbReference type="Gene3D" id="1.20.200.10">
    <property type="entry name" value="Fumarase/aspartase (Central domain)"/>
    <property type="match status" value="1"/>
</dbReference>
<keyword evidence="1 2" id="KW-0456">Lyase</keyword>
<accession>A0A1I6FJV1</accession>
<dbReference type="STRING" id="84724.SAMN04488564_1303"/>
<proteinExistence type="predicted"/>
<dbReference type="InterPro" id="IPR024083">
    <property type="entry name" value="Fumarase/histidase_N"/>
</dbReference>
<evidence type="ECO:0000256" key="1">
    <source>
        <dbReference type="ARBA" id="ARBA00023239"/>
    </source>
</evidence>
<dbReference type="RefSeq" id="WP_093606510.1">
    <property type="nucleotide sequence ID" value="NZ_FOYL01000030.1"/>
</dbReference>
<dbReference type="Pfam" id="PF00221">
    <property type="entry name" value="Lyase_aromatic"/>
    <property type="match status" value="1"/>
</dbReference>
<keyword evidence="3" id="KW-1185">Reference proteome</keyword>
<dbReference type="PROSITE" id="PS00488">
    <property type="entry name" value="PAL_HISTIDASE"/>
    <property type="match status" value="1"/>
</dbReference>